<dbReference type="GO" id="GO:0016020">
    <property type="term" value="C:membrane"/>
    <property type="evidence" value="ECO:0007669"/>
    <property type="project" value="TreeGrafter"/>
</dbReference>
<dbReference type="OrthoDB" id="3404679at2"/>
<evidence type="ECO:0000313" key="4">
    <source>
        <dbReference type="Proteomes" id="UP000244867"/>
    </source>
</evidence>
<dbReference type="AlphaFoldDB" id="A0A2R7Z378"/>
<feature type="transmembrane region" description="Helical" evidence="1">
    <location>
        <begin position="224"/>
        <end position="242"/>
    </location>
</feature>
<dbReference type="InterPro" id="IPR050879">
    <property type="entry name" value="Acyltransferase_3"/>
</dbReference>
<evidence type="ECO:0000313" key="3">
    <source>
        <dbReference type="EMBL" id="PUA83014.1"/>
    </source>
</evidence>
<keyword evidence="4" id="KW-1185">Reference proteome</keyword>
<feature type="transmembrane region" description="Helical" evidence="1">
    <location>
        <begin position="273"/>
        <end position="293"/>
    </location>
</feature>
<feature type="transmembrane region" description="Helical" evidence="1">
    <location>
        <begin position="86"/>
        <end position="106"/>
    </location>
</feature>
<name>A0A2R7Z378_9ACTN</name>
<dbReference type="PANTHER" id="PTHR23028:SF53">
    <property type="entry name" value="ACYL_TRANSF_3 DOMAIN-CONTAINING PROTEIN"/>
    <property type="match status" value="1"/>
</dbReference>
<proteinExistence type="predicted"/>
<organism evidence="3 4">
    <name type="scientific">Nocardioides currus</name>
    <dbReference type="NCBI Taxonomy" id="2133958"/>
    <lineage>
        <taxon>Bacteria</taxon>
        <taxon>Bacillati</taxon>
        <taxon>Actinomycetota</taxon>
        <taxon>Actinomycetes</taxon>
        <taxon>Propionibacteriales</taxon>
        <taxon>Nocardioidaceae</taxon>
        <taxon>Nocardioides</taxon>
    </lineage>
</organism>
<feature type="transmembrane region" description="Helical" evidence="1">
    <location>
        <begin position="162"/>
        <end position="182"/>
    </location>
</feature>
<feature type="transmembrane region" description="Helical" evidence="1">
    <location>
        <begin position="194"/>
        <end position="212"/>
    </location>
</feature>
<keyword evidence="1" id="KW-0812">Transmembrane</keyword>
<feature type="transmembrane region" description="Helical" evidence="1">
    <location>
        <begin position="44"/>
        <end position="65"/>
    </location>
</feature>
<sequence length="356" mass="38650">MPSSYIRGFDALRGVSILLVMSMHLGITTAVLGESSPALDLVSGSAGVNVFFVLSGYLITSLLLRERTRTGRISLRGFYLRRVLRLAPPLVVLYTAVLGLMLAGALPRDILGLGMSVAWLYNFVPWTHYQPELAHTWSLAVEEQFYALWPAVVVFLGTRVRWLQAVCAAVIGCCLAVPALWTVGLQGSFAVERFFIPGCLPIMVGCATALLMTSSQAIAVVDRLGWRLVAPAGLLYVARLAVGDPPPGIVSATQAVSVAVLLAVIVRRQDSAITRALEIAPLRWLGRISYGLYVYQGLFLRNGPGGELWFQQPGANIVLTFAVAIASYVLLERPVLRLKDKWRTDGRRAFAITPGA</sequence>
<feature type="transmembrane region" description="Helical" evidence="1">
    <location>
        <begin position="248"/>
        <end position="266"/>
    </location>
</feature>
<reference evidence="3 4" key="1">
    <citation type="submission" date="2018-03" db="EMBL/GenBank/DDBJ databases">
        <authorList>
            <person name="Keele B.F."/>
        </authorList>
    </citation>
    <scope>NUCLEOTIDE SEQUENCE [LARGE SCALE GENOMIC DNA]</scope>
    <source>
        <strain evidence="3 4">IB-3</strain>
    </source>
</reference>
<dbReference type="RefSeq" id="WP_108343200.1">
    <property type="nucleotide sequence ID" value="NZ_PYXZ01000001.1"/>
</dbReference>
<dbReference type="GO" id="GO:0016747">
    <property type="term" value="F:acyltransferase activity, transferring groups other than amino-acyl groups"/>
    <property type="evidence" value="ECO:0007669"/>
    <property type="project" value="InterPro"/>
</dbReference>
<protein>
    <recommendedName>
        <fullName evidence="2">Acyltransferase 3 domain-containing protein</fullName>
    </recommendedName>
</protein>
<dbReference type="Pfam" id="PF01757">
    <property type="entry name" value="Acyl_transf_3"/>
    <property type="match status" value="1"/>
</dbReference>
<dbReference type="InterPro" id="IPR002656">
    <property type="entry name" value="Acyl_transf_3_dom"/>
</dbReference>
<keyword evidence="1" id="KW-1133">Transmembrane helix</keyword>
<gene>
    <name evidence="3" type="ORF">C7S10_04870</name>
</gene>
<keyword evidence="1" id="KW-0472">Membrane</keyword>
<accession>A0A2R7Z378</accession>
<dbReference type="PANTHER" id="PTHR23028">
    <property type="entry name" value="ACETYLTRANSFERASE"/>
    <property type="match status" value="1"/>
</dbReference>
<feature type="domain" description="Acyltransferase 3" evidence="2">
    <location>
        <begin position="7"/>
        <end position="302"/>
    </location>
</feature>
<evidence type="ECO:0000256" key="1">
    <source>
        <dbReference type="SAM" id="Phobius"/>
    </source>
</evidence>
<evidence type="ECO:0000259" key="2">
    <source>
        <dbReference type="Pfam" id="PF01757"/>
    </source>
</evidence>
<feature type="transmembrane region" description="Helical" evidence="1">
    <location>
        <begin position="12"/>
        <end position="32"/>
    </location>
</feature>
<feature type="transmembrane region" description="Helical" evidence="1">
    <location>
        <begin position="313"/>
        <end position="331"/>
    </location>
</feature>
<dbReference type="Proteomes" id="UP000244867">
    <property type="component" value="Unassembled WGS sequence"/>
</dbReference>
<dbReference type="EMBL" id="PYXZ01000001">
    <property type="protein sequence ID" value="PUA83014.1"/>
    <property type="molecule type" value="Genomic_DNA"/>
</dbReference>
<comment type="caution">
    <text evidence="3">The sequence shown here is derived from an EMBL/GenBank/DDBJ whole genome shotgun (WGS) entry which is preliminary data.</text>
</comment>
<feature type="transmembrane region" description="Helical" evidence="1">
    <location>
        <begin position="134"/>
        <end position="155"/>
    </location>
</feature>
<dbReference type="GO" id="GO:0000271">
    <property type="term" value="P:polysaccharide biosynthetic process"/>
    <property type="evidence" value="ECO:0007669"/>
    <property type="project" value="TreeGrafter"/>
</dbReference>